<dbReference type="AlphaFoldDB" id="A0A2H1WEC2"/>
<accession>A0A2H1WEC2</accession>
<gene>
    <name evidence="1" type="ORF">SFRICE_010702</name>
</gene>
<name>A0A2H1WEC2_SPOFR</name>
<reference evidence="1" key="1">
    <citation type="submission" date="2016-07" db="EMBL/GenBank/DDBJ databases">
        <authorList>
            <person name="Bretaudeau A."/>
        </authorList>
    </citation>
    <scope>NUCLEOTIDE SEQUENCE</scope>
    <source>
        <strain evidence="1">Rice</strain>
        <tissue evidence="1">Whole body</tissue>
    </source>
</reference>
<evidence type="ECO:0000313" key="1">
    <source>
        <dbReference type="EMBL" id="SOQ51202.1"/>
    </source>
</evidence>
<sequence>MGIFFLRGENHPTSSPAQGEERGSVRLVLTKSHPIPSPAFRGGAPVNLLGSPQLRIYHGPVGSTIFGPFFCELQCSGPLSVLRPCRGNPMSPPRTRSGVPVCVCAVRLDMCVCVGPLTPLARSK</sequence>
<protein>
    <submittedName>
        <fullName evidence="1">SFRICE_010702</fullName>
    </submittedName>
</protein>
<proteinExistence type="predicted"/>
<dbReference type="EMBL" id="ODYU01007977">
    <property type="protein sequence ID" value="SOQ51202.1"/>
    <property type="molecule type" value="Genomic_DNA"/>
</dbReference>
<organism evidence="1">
    <name type="scientific">Spodoptera frugiperda</name>
    <name type="common">Fall armyworm</name>
    <dbReference type="NCBI Taxonomy" id="7108"/>
    <lineage>
        <taxon>Eukaryota</taxon>
        <taxon>Metazoa</taxon>
        <taxon>Ecdysozoa</taxon>
        <taxon>Arthropoda</taxon>
        <taxon>Hexapoda</taxon>
        <taxon>Insecta</taxon>
        <taxon>Pterygota</taxon>
        <taxon>Neoptera</taxon>
        <taxon>Endopterygota</taxon>
        <taxon>Lepidoptera</taxon>
        <taxon>Glossata</taxon>
        <taxon>Ditrysia</taxon>
        <taxon>Noctuoidea</taxon>
        <taxon>Noctuidae</taxon>
        <taxon>Amphipyrinae</taxon>
        <taxon>Spodoptera</taxon>
    </lineage>
</organism>